<feature type="region of interest" description="Disordered" evidence="1">
    <location>
        <begin position="208"/>
        <end position="233"/>
    </location>
</feature>
<proteinExistence type="predicted"/>
<feature type="region of interest" description="Disordered" evidence="1">
    <location>
        <begin position="391"/>
        <end position="474"/>
    </location>
</feature>
<keyword evidence="3" id="KW-1185">Reference proteome</keyword>
<dbReference type="Proteomes" id="UP000799779">
    <property type="component" value="Unassembled WGS sequence"/>
</dbReference>
<dbReference type="OrthoDB" id="2537141at2759"/>
<feature type="compositionally biased region" description="Low complexity" evidence="1">
    <location>
        <begin position="424"/>
        <end position="434"/>
    </location>
</feature>
<feature type="compositionally biased region" description="Basic and acidic residues" evidence="1">
    <location>
        <begin position="111"/>
        <end position="137"/>
    </location>
</feature>
<sequence>MDIRKWLEETALPEQPPSLPEQLGLPPFLHPKEPQQTARAQRRRKRSTSDSSLLEARPRRRETPPVVHTADIDSGSDESACSEGSHSADQSSGSSAASQRYARRSRRKTRLEHYEPAAKHVRERGKQGNRHRAAESKRTRRKARRNKTDRQGVGLVQSFHAKNVPKDRLTLKPREKLGIFSKGKASSPVKGRGLPDLVFSEMKFLQKNRGQPEAVPQPGIPKKKRKKDHAQARQEEISAYFNSPVRPALAEKDVNTQAKGGTRRRILGRNVEQEREESATIDNAIHTVETADKGSYLGSGSRGPRHQSGSYISWSESVLAPSATPIRLRAGSAVQVGQLGSINKTVEGVGIGGGNAPLLRTRPSPTPRHVTEDSRERFQIYTVAPANLRASRSQSFLPQSSPRRGSLAKKPAASHFTASPSALPVTTTVPTQVPAQETRKGSQHEHIDNSEHSSTPQSKPAQDPKLFQDRQRQEMDAAEAITDNHDYPELFRHGQRGQILNSAEILANNDDQEPSSGLGNLLQCCRSAFEDGQVETGEVDNFVMDPPGLPNRGRIEGYYHGPPQRLPTVRFAGPEICPPPVPSLSAPGIYEEQERRERAMENEHHALYEVAYDPYLPDEDLMEEEEGVSYDDFEWEALPAGSGAPACIGGALEEDFLELEELQHGNQDIPQGNSFGNGGFWRPHKLY</sequence>
<dbReference type="EMBL" id="ML977584">
    <property type="protein sequence ID" value="KAF2001205.1"/>
    <property type="molecule type" value="Genomic_DNA"/>
</dbReference>
<feature type="region of interest" description="Disordered" evidence="1">
    <location>
        <begin position="353"/>
        <end position="373"/>
    </location>
</feature>
<accession>A0A6A5WQ43</accession>
<name>A0A6A5WQ43_9PLEO</name>
<protein>
    <submittedName>
        <fullName evidence="2">Uncharacterized protein</fullName>
    </submittedName>
</protein>
<feature type="compositionally biased region" description="Low complexity" evidence="1">
    <location>
        <begin position="82"/>
        <end position="100"/>
    </location>
</feature>
<organism evidence="2 3">
    <name type="scientific">Amniculicola lignicola CBS 123094</name>
    <dbReference type="NCBI Taxonomy" id="1392246"/>
    <lineage>
        <taxon>Eukaryota</taxon>
        <taxon>Fungi</taxon>
        <taxon>Dikarya</taxon>
        <taxon>Ascomycota</taxon>
        <taxon>Pezizomycotina</taxon>
        <taxon>Dothideomycetes</taxon>
        <taxon>Pleosporomycetidae</taxon>
        <taxon>Pleosporales</taxon>
        <taxon>Amniculicolaceae</taxon>
        <taxon>Amniculicola</taxon>
    </lineage>
</organism>
<feature type="compositionally biased region" description="Basic residues" evidence="1">
    <location>
        <begin position="138"/>
        <end position="147"/>
    </location>
</feature>
<evidence type="ECO:0000256" key="1">
    <source>
        <dbReference type="SAM" id="MobiDB-lite"/>
    </source>
</evidence>
<evidence type="ECO:0000313" key="3">
    <source>
        <dbReference type="Proteomes" id="UP000799779"/>
    </source>
</evidence>
<gene>
    <name evidence="2" type="ORF">P154DRAFT_619550</name>
</gene>
<dbReference type="AlphaFoldDB" id="A0A6A5WQ43"/>
<reference evidence="2" key="1">
    <citation type="journal article" date="2020" name="Stud. Mycol.">
        <title>101 Dothideomycetes genomes: a test case for predicting lifestyles and emergence of pathogens.</title>
        <authorList>
            <person name="Haridas S."/>
            <person name="Albert R."/>
            <person name="Binder M."/>
            <person name="Bloem J."/>
            <person name="Labutti K."/>
            <person name="Salamov A."/>
            <person name="Andreopoulos B."/>
            <person name="Baker S."/>
            <person name="Barry K."/>
            <person name="Bills G."/>
            <person name="Bluhm B."/>
            <person name="Cannon C."/>
            <person name="Castanera R."/>
            <person name="Culley D."/>
            <person name="Daum C."/>
            <person name="Ezra D."/>
            <person name="Gonzalez J."/>
            <person name="Henrissat B."/>
            <person name="Kuo A."/>
            <person name="Liang C."/>
            <person name="Lipzen A."/>
            <person name="Lutzoni F."/>
            <person name="Magnuson J."/>
            <person name="Mondo S."/>
            <person name="Nolan M."/>
            <person name="Ohm R."/>
            <person name="Pangilinan J."/>
            <person name="Park H.-J."/>
            <person name="Ramirez L."/>
            <person name="Alfaro M."/>
            <person name="Sun H."/>
            <person name="Tritt A."/>
            <person name="Yoshinaga Y."/>
            <person name="Zwiers L.-H."/>
            <person name="Turgeon B."/>
            <person name="Goodwin S."/>
            <person name="Spatafora J."/>
            <person name="Crous P."/>
            <person name="Grigoriev I."/>
        </authorList>
    </citation>
    <scope>NUCLEOTIDE SEQUENCE</scope>
    <source>
        <strain evidence="2">CBS 123094</strain>
    </source>
</reference>
<feature type="compositionally biased region" description="Polar residues" evidence="1">
    <location>
        <begin position="391"/>
        <end position="403"/>
    </location>
</feature>
<feature type="compositionally biased region" description="Basic and acidic residues" evidence="1">
    <location>
        <begin position="437"/>
        <end position="451"/>
    </location>
</feature>
<feature type="compositionally biased region" description="Basic residues" evidence="1">
    <location>
        <begin position="101"/>
        <end position="110"/>
    </location>
</feature>
<evidence type="ECO:0000313" key="2">
    <source>
        <dbReference type="EMBL" id="KAF2001205.1"/>
    </source>
</evidence>
<feature type="region of interest" description="Disordered" evidence="1">
    <location>
        <begin position="1"/>
        <end position="170"/>
    </location>
</feature>